<evidence type="ECO:0000313" key="6">
    <source>
        <dbReference type="Proteomes" id="UP000460272"/>
    </source>
</evidence>
<dbReference type="Proteomes" id="UP000460272">
    <property type="component" value="Unassembled WGS sequence"/>
</dbReference>
<keyword evidence="2" id="KW-0812">Transmembrane</keyword>
<gene>
    <name evidence="5" type="ORF">EAS64_37605</name>
</gene>
<dbReference type="SUPFAM" id="SSF51735">
    <property type="entry name" value="NAD(P)-binding Rossmann-fold domains"/>
    <property type="match status" value="2"/>
</dbReference>
<dbReference type="GO" id="GO:0006813">
    <property type="term" value="P:potassium ion transport"/>
    <property type="evidence" value="ECO:0007669"/>
    <property type="project" value="InterPro"/>
</dbReference>
<protein>
    <submittedName>
        <fullName evidence="5">Potassium transporter TrkA</fullName>
    </submittedName>
</protein>
<comment type="caution">
    <text evidence="5">The sequence shown here is derived from an EMBL/GenBank/DDBJ whole genome shotgun (WGS) entry which is preliminary data.</text>
</comment>
<dbReference type="Pfam" id="PF07885">
    <property type="entry name" value="Ion_trans_2"/>
    <property type="match status" value="1"/>
</dbReference>
<dbReference type="InterPro" id="IPR003148">
    <property type="entry name" value="RCK_N"/>
</dbReference>
<evidence type="ECO:0000259" key="4">
    <source>
        <dbReference type="PROSITE" id="PS51202"/>
    </source>
</evidence>
<feature type="domain" description="RCK N-terminal" evidence="3">
    <location>
        <begin position="16"/>
        <end position="136"/>
    </location>
</feature>
<dbReference type="EMBL" id="RPFW01000009">
    <property type="protein sequence ID" value="TVZ00356.1"/>
    <property type="molecule type" value="Genomic_DNA"/>
</dbReference>
<evidence type="ECO:0000256" key="1">
    <source>
        <dbReference type="ARBA" id="ARBA00004651"/>
    </source>
</evidence>
<comment type="subcellular location">
    <subcellularLocation>
        <location evidence="1">Cell membrane</location>
        <topology evidence="1">Multi-pass membrane protein</topology>
    </subcellularLocation>
</comment>
<dbReference type="InterPro" id="IPR050721">
    <property type="entry name" value="Trk_Ktr_HKT_K-transport"/>
</dbReference>
<sequence length="613" mass="65260">MRAGHAYPVGGHGAWQGHVIVCGLPGVGLRIVEQLALSGVPAVVVDDHPPPPLAQLIARWRVPLVAGPTRAEETLTSAGLAGAIAVLCVQDDDLAALESALLVRRLRADVRVVAQLTNPAVGRAIKEAGVAVLDVAGLSAPSVVEACLRAGVQEMTLSGERFLAARTTAPRDATLRTLYGALAPVAVVPPVGDVQVCPGRDTRVRAGDEVTLIGTPAELAAASVIDDPERVRVSRRSPGVFGLAGQARWVRQLRDLALSLARAADRRLAIALGALLTVLVITTLVLRFTYRYAGPGHRITLIDAMYFTVETVTTVGYGDFSFKSEPDWLIVYAILLMMTGALFVAVFFALVTNMLVSRRIEESLGVRKITGLRGHVLVIGLGTVGLRVVRQLRDAGRDVVVVEMNEHNRHLGQLRVLGVPVIVADATLPEVLASAQLAVASAVAVLTSDDLANLETGLAVRDQLGDRWGSTPVVLRIFDPRLAHSVRETFGFHDVRSTAALAAPWFVGAALGLDVLSTFYAGDELLLVARLTVTPGGGLHGLAMHELAARTRVLALRRAADRSVLEHPPRRSDRFEPADEAYLIGPYDELLTVLRRDRPSPGVADDPAGSTSR</sequence>
<dbReference type="PROSITE" id="PS50890">
    <property type="entry name" value="PUA"/>
    <property type="match status" value="1"/>
</dbReference>
<dbReference type="PROSITE" id="PS51202">
    <property type="entry name" value="RCK_C"/>
    <property type="match status" value="1"/>
</dbReference>
<evidence type="ECO:0000256" key="2">
    <source>
        <dbReference type="SAM" id="Phobius"/>
    </source>
</evidence>
<dbReference type="AlphaFoldDB" id="A0A6P2BQ84"/>
<reference evidence="5 6" key="1">
    <citation type="submission" date="2018-11" db="EMBL/GenBank/DDBJ databases">
        <title>Trebonia kvetii gen.nov., sp.nov., a novel acidophilic actinobacterium, and proposal of the new actinobacterial family Treboniaceae fam. nov.</title>
        <authorList>
            <person name="Rapoport D."/>
            <person name="Sagova-Mareckova M."/>
            <person name="Sedlacek I."/>
            <person name="Provaznik J."/>
            <person name="Kralova S."/>
            <person name="Pavlinic D."/>
            <person name="Benes V."/>
            <person name="Kopecky J."/>
        </authorList>
    </citation>
    <scope>NUCLEOTIDE SEQUENCE [LARGE SCALE GENOMIC DNA]</scope>
    <source>
        <strain evidence="5 6">15Tr583</strain>
    </source>
</reference>
<organism evidence="5 6">
    <name type="scientific">Trebonia kvetii</name>
    <dbReference type="NCBI Taxonomy" id="2480626"/>
    <lineage>
        <taxon>Bacteria</taxon>
        <taxon>Bacillati</taxon>
        <taxon>Actinomycetota</taxon>
        <taxon>Actinomycetes</taxon>
        <taxon>Streptosporangiales</taxon>
        <taxon>Treboniaceae</taxon>
        <taxon>Trebonia</taxon>
    </lineage>
</organism>
<dbReference type="InterPro" id="IPR013099">
    <property type="entry name" value="K_chnl_dom"/>
</dbReference>
<keyword evidence="2" id="KW-1133">Transmembrane helix</keyword>
<dbReference type="InterPro" id="IPR036291">
    <property type="entry name" value="NAD(P)-bd_dom_sf"/>
</dbReference>
<dbReference type="Gene3D" id="3.40.50.720">
    <property type="entry name" value="NAD(P)-binding Rossmann-like Domain"/>
    <property type="match status" value="2"/>
</dbReference>
<proteinExistence type="predicted"/>
<dbReference type="PANTHER" id="PTHR43833:SF11">
    <property type="entry name" value="VOLTAGE-GATED POTASSIUM CHANNEL KCH"/>
    <property type="match status" value="1"/>
</dbReference>
<dbReference type="Gene3D" id="1.10.287.70">
    <property type="match status" value="1"/>
</dbReference>
<feature type="transmembrane region" description="Helical" evidence="2">
    <location>
        <begin position="329"/>
        <end position="351"/>
    </location>
</feature>
<feature type="domain" description="RCK N-terminal" evidence="3">
    <location>
        <begin position="373"/>
        <end position="504"/>
    </location>
</feature>
<dbReference type="GO" id="GO:0008324">
    <property type="term" value="F:monoatomic cation transmembrane transporter activity"/>
    <property type="evidence" value="ECO:0007669"/>
    <property type="project" value="InterPro"/>
</dbReference>
<dbReference type="Pfam" id="PF02254">
    <property type="entry name" value="TrkA_N"/>
    <property type="match status" value="2"/>
</dbReference>
<keyword evidence="6" id="KW-1185">Reference proteome</keyword>
<accession>A0A6P2BQ84</accession>
<evidence type="ECO:0000259" key="3">
    <source>
        <dbReference type="PROSITE" id="PS51201"/>
    </source>
</evidence>
<evidence type="ECO:0000313" key="5">
    <source>
        <dbReference type="EMBL" id="TVZ00356.1"/>
    </source>
</evidence>
<dbReference type="InterPro" id="IPR006037">
    <property type="entry name" value="RCK_C"/>
</dbReference>
<keyword evidence="2" id="KW-0472">Membrane</keyword>
<dbReference type="OrthoDB" id="9781411at2"/>
<name>A0A6P2BQ84_9ACTN</name>
<dbReference type="PROSITE" id="PS51201">
    <property type="entry name" value="RCK_N"/>
    <property type="match status" value="2"/>
</dbReference>
<dbReference type="SUPFAM" id="SSF81324">
    <property type="entry name" value="Voltage-gated potassium channels"/>
    <property type="match status" value="1"/>
</dbReference>
<dbReference type="PANTHER" id="PTHR43833">
    <property type="entry name" value="POTASSIUM CHANNEL PROTEIN 2-RELATED-RELATED"/>
    <property type="match status" value="1"/>
</dbReference>
<dbReference type="GO" id="GO:0005886">
    <property type="term" value="C:plasma membrane"/>
    <property type="evidence" value="ECO:0007669"/>
    <property type="project" value="UniProtKB-SubCell"/>
</dbReference>
<feature type="domain" description="RCK C-terminal" evidence="4">
    <location>
        <begin position="516"/>
        <end position="599"/>
    </location>
</feature>
<feature type="transmembrane region" description="Helical" evidence="2">
    <location>
        <begin position="268"/>
        <end position="290"/>
    </location>
</feature>